<reference evidence="1" key="1">
    <citation type="submission" date="2021-03" db="EMBL/GenBank/DDBJ databases">
        <title>Whole genome shotgun sequence of Actinoplanes auranticolor NBRC 12245.</title>
        <authorList>
            <person name="Komaki H."/>
            <person name="Tamura T."/>
        </authorList>
    </citation>
    <scope>NUCLEOTIDE SEQUENCE</scope>
    <source>
        <strain evidence="1">NBRC 12245</strain>
    </source>
</reference>
<dbReference type="RefSeq" id="WP_212994961.1">
    <property type="nucleotide sequence ID" value="NZ_BAABEA010000004.1"/>
</dbReference>
<keyword evidence="2" id="KW-1185">Reference proteome</keyword>
<dbReference type="AlphaFoldDB" id="A0A919VZV4"/>
<accession>A0A919VZV4</accession>
<evidence type="ECO:0008006" key="3">
    <source>
        <dbReference type="Google" id="ProtNLM"/>
    </source>
</evidence>
<sequence>MDLDDVQRMRDEAEQASWALSRDGIVGVGRDASGLVRVEVDHTDAVQRIEIGARWFSEIGPHGLADAVRQALDAAMEDRLSAWAERTEARSGAPVSSSGRIRIPSDVAAPDVSDQIAELRRTLTMLRQVRSELGEYRRLMQEQANRETVGNDREGRVAVTLSGKRITALTLSGRWLNTQPTGQSVADAIQAAVIAAYRTNAQRTAAAMASLPGIAAAHPGNVDPAALLRRLGLR</sequence>
<name>A0A919VZV4_9ACTN</name>
<comment type="caution">
    <text evidence="1">The sequence shown here is derived from an EMBL/GenBank/DDBJ whole genome shotgun (WGS) entry which is preliminary data.</text>
</comment>
<organism evidence="1 2">
    <name type="scientific">Actinoplanes auranticolor</name>
    <dbReference type="NCBI Taxonomy" id="47988"/>
    <lineage>
        <taxon>Bacteria</taxon>
        <taxon>Bacillati</taxon>
        <taxon>Actinomycetota</taxon>
        <taxon>Actinomycetes</taxon>
        <taxon>Micromonosporales</taxon>
        <taxon>Micromonosporaceae</taxon>
        <taxon>Actinoplanes</taxon>
    </lineage>
</organism>
<evidence type="ECO:0000313" key="2">
    <source>
        <dbReference type="Proteomes" id="UP000681340"/>
    </source>
</evidence>
<proteinExistence type="predicted"/>
<dbReference type="Proteomes" id="UP000681340">
    <property type="component" value="Unassembled WGS sequence"/>
</dbReference>
<gene>
    <name evidence="1" type="ORF">Aau02nite_91960</name>
</gene>
<dbReference type="Gene3D" id="3.30.1310.10">
    <property type="entry name" value="Nucleoid-associated protein YbaB-like domain"/>
    <property type="match status" value="2"/>
</dbReference>
<dbReference type="EMBL" id="BOQL01000106">
    <property type="protein sequence ID" value="GIM80755.1"/>
    <property type="molecule type" value="Genomic_DNA"/>
</dbReference>
<evidence type="ECO:0000313" key="1">
    <source>
        <dbReference type="EMBL" id="GIM80755.1"/>
    </source>
</evidence>
<dbReference type="InterPro" id="IPR036894">
    <property type="entry name" value="YbaB-like_sf"/>
</dbReference>
<protein>
    <recommendedName>
        <fullName evidence="3">YbaB/EbfC DNA-binding family protein</fullName>
    </recommendedName>
</protein>